<dbReference type="Pfam" id="PF00773">
    <property type="entry name" value="RNB"/>
    <property type="match status" value="1"/>
</dbReference>
<dbReference type="Pfam" id="PF13086">
    <property type="entry name" value="AAA_11"/>
    <property type="match status" value="3"/>
</dbReference>
<evidence type="ECO:0000313" key="5">
    <source>
        <dbReference type="Proteomes" id="UP000735302"/>
    </source>
</evidence>
<accession>A0AAV3Y7G6</accession>
<dbReference type="GO" id="GO:0008270">
    <property type="term" value="F:zinc ion binding"/>
    <property type="evidence" value="ECO:0007669"/>
    <property type="project" value="UniProtKB-KW"/>
</dbReference>
<keyword evidence="5" id="KW-1185">Reference proteome</keyword>
<dbReference type="Pfam" id="PF13087">
    <property type="entry name" value="AAA_12"/>
    <property type="match status" value="1"/>
</dbReference>
<dbReference type="Proteomes" id="UP000735302">
    <property type="component" value="Unassembled WGS sequence"/>
</dbReference>
<dbReference type="InterPro" id="IPR036236">
    <property type="entry name" value="Znf_C2H2_sf"/>
</dbReference>
<keyword evidence="4" id="KW-0347">Helicase</keyword>
<dbReference type="InterPro" id="IPR041677">
    <property type="entry name" value="DNA2/NAM7_AAA_11"/>
</dbReference>
<evidence type="ECO:0000313" key="4">
    <source>
        <dbReference type="EMBL" id="GFN78213.1"/>
    </source>
</evidence>
<dbReference type="InterPro" id="IPR027417">
    <property type="entry name" value="P-loop_NTPase"/>
</dbReference>
<protein>
    <submittedName>
        <fullName evidence="4">Helicase with Zinc finger domain 2-like isoform x3</fullName>
    </submittedName>
</protein>
<reference evidence="4 5" key="1">
    <citation type="journal article" date="2021" name="Elife">
        <title>Chloroplast acquisition without the gene transfer in kleptoplastic sea slugs, Plakobranchus ocellatus.</title>
        <authorList>
            <person name="Maeda T."/>
            <person name="Takahashi S."/>
            <person name="Yoshida T."/>
            <person name="Shimamura S."/>
            <person name="Takaki Y."/>
            <person name="Nagai Y."/>
            <person name="Toyoda A."/>
            <person name="Suzuki Y."/>
            <person name="Arimoto A."/>
            <person name="Ishii H."/>
            <person name="Satoh N."/>
            <person name="Nishiyama T."/>
            <person name="Hasebe M."/>
            <person name="Maruyama T."/>
            <person name="Minagawa J."/>
            <person name="Obokata J."/>
            <person name="Shigenobu S."/>
        </authorList>
    </citation>
    <scope>NUCLEOTIDE SEQUENCE [LARGE SCALE GENOMIC DNA]</scope>
</reference>
<dbReference type="Gene3D" id="2.40.50.690">
    <property type="match status" value="1"/>
</dbReference>
<evidence type="ECO:0000256" key="2">
    <source>
        <dbReference type="SAM" id="MobiDB-lite"/>
    </source>
</evidence>
<dbReference type="EMBL" id="BLXT01000588">
    <property type="protein sequence ID" value="GFN78213.1"/>
    <property type="molecule type" value="Genomic_DNA"/>
</dbReference>
<dbReference type="Gene3D" id="3.40.50.300">
    <property type="entry name" value="P-loop containing nucleotide triphosphate hydrolases"/>
    <property type="match status" value="3"/>
</dbReference>
<dbReference type="InterPro" id="IPR041679">
    <property type="entry name" value="DNA2/NAM7-like_C"/>
</dbReference>
<dbReference type="InterPro" id="IPR000571">
    <property type="entry name" value="Znf_CCCH"/>
</dbReference>
<feature type="zinc finger region" description="C3H1-type" evidence="1">
    <location>
        <begin position="295"/>
        <end position="325"/>
    </location>
</feature>
<dbReference type="GO" id="GO:0004386">
    <property type="term" value="F:helicase activity"/>
    <property type="evidence" value="ECO:0007669"/>
    <property type="project" value="UniProtKB-KW"/>
</dbReference>
<keyword evidence="1" id="KW-0863">Zinc-finger</keyword>
<dbReference type="SUPFAM" id="SSF50249">
    <property type="entry name" value="Nucleic acid-binding proteins"/>
    <property type="match status" value="2"/>
</dbReference>
<comment type="caution">
    <text evidence="4">The sequence shown here is derived from an EMBL/GenBank/DDBJ whole genome shotgun (WGS) entry which is preliminary data.</text>
</comment>
<dbReference type="SMART" id="SM00382">
    <property type="entry name" value="AAA"/>
    <property type="match status" value="2"/>
</dbReference>
<dbReference type="PANTHER" id="PTHR10887:SF365">
    <property type="entry name" value="HELICASE WITH ZINC FINGER DOMAIN-RELATED"/>
    <property type="match status" value="1"/>
</dbReference>
<evidence type="ECO:0000259" key="3">
    <source>
        <dbReference type="PROSITE" id="PS50103"/>
    </source>
</evidence>
<dbReference type="SUPFAM" id="SSF52540">
    <property type="entry name" value="P-loop containing nucleoside triphosphate hydrolases"/>
    <property type="match status" value="2"/>
</dbReference>
<dbReference type="InterPro" id="IPR045055">
    <property type="entry name" value="DNA2/NAM7-like"/>
</dbReference>
<keyword evidence="1" id="KW-0862">Zinc</keyword>
<keyword evidence="4" id="KW-0547">Nucleotide-binding</keyword>
<dbReference type="GO" id="GO:0004540">
    <property type="term" value="F:RNA nuclease activity"/>
    <property type="evidence" value="ECO:0007669"/>
    <property type="project" value="InterPro"/>
</dbReference>
<feature type="compositionally biased region" description="Polar residues" evidence="2">
    <location>
        <begin position="680"/>
        <end position="691"/>
    </location>
</feature>
<feature type="domain" description="C3H1-type" evidence="3">
    <location>
        <begin position="295"/>
        <end position="325"/>
    </location>
</feature>
<dbReference type="InterPro" id="IPR047187">
    <property type="entry name" value="SF1_C_Upf1"/>
</dbReference>
<gene>
    <name evidence="4" type="ORF">PoB_000471900</name>
</gene>
<name>A0AAV3Y7G6_9GAST</name>
<keyword evidence="4" id="KW-0378">Hydrolase</keyword>
<dbReference type="InterPro" id="IPR001900">
    <property type="entry name" value="RNase_II/R"/>
</dbReference>
<feature type="region of interest" description="Disordered" evidence="2">
    <location>
        <begin position="677"/>
        <end position="696"/>
    </location>
</feature>
<sequence length="3258" mass="371693">MPKKKRVSSEQKGQPKLRCTENQFQARVKQGDISSKQGEGSTKTVIFWPLPDHDFRLVCCLCYVAQGKEDGDRTYRPEYQHACTHDLLVIRVKNSPHLSWLQIRNVPPKQDDDVPIQLCKSFQPSHKCHSTACPFPHNRMEMFLWDKEREGIFNLKEFLKEAHDKKIFTSDMPGLVIRSPEVPLRKNVQRPAFEIKTQKYSSGSVERQQISKPRVSNRFVHVKPPHLFSRFTNPLQSECSLFCSNCLLFSGTAWFYIHNESPTHVCPKNILAFRLQDDDGRTLWAQVRQRTSDFKGHYAFCNSVWSGNPKDCRFPDDCRYAHSEEEKLLWKLEQEERFDISEFINSCTKNTKISRGPTSKPPPNSALYSLLQEFGGHFDFICRRCFFESSCISSARVRDGTCSGKQKHDWKTSKVLAHLKQKHDWMTSKVLADFKGTRYRYTLVDRRKFFHEETYFKRCKWKRYCRDRKSNRCRFSHSYVEQAVWTLQQDTGMTDVELIEQSALLFNSARRPAWTSTPFGQTTPWFNKYGKKATHYASDSQQGMKKPPINITETCGQCWSKHLHSRQDQGRDRCEKGHNNFKILSTFITLPSKREIRALPGHLYPTQKLVLCRYYRKCRRSVCGFPHGSKELKIWQWMLSHEIKNLRDVANLCCSEPKQTRKDFPDLNSPFTERAKETFSGAQNPSTNQVSNEDDLGKTEFPEYYCQFCEISCNNDEEWDEHCLDQSHLKNISSDKEHQWNFRQPPWGKGDHLHLCPRHIHNKSCQFSQVPQMYNLCSYAHSQEELDEWQERLEWRQMKRAAALDRNMISYTESLLQEYHIHGDTVNVIAEHIDDVVIESKENDVIYKSKKNDIFTWTFEIHTKAALEKVALLHNKDRLHFTLVSTSGEQHQIASGDMFLDVDDEDNACYKVNVHFSAGMFGSFSQWVVFDFGSRPVLVKKLCVEIGDQVQQEKVKNLRKELIIERWTSHNREIVYDPEALKYMDPFTQKLLHRYKDPSARKDVVTSHTLTKLNQHNYVHKMHGLLELEEMTRHAIVSRYNLACNVTITQFVDEKGAFFIGQNGDLFMKVTLAEALTSDSLAGQLFISNVKTALLAHTDSTSKKVYEARLVHQGNYEYDGRGKDYVYLVVNAEAAKALCVSPGQNVQLEVQFQMDRTLFCRMHYALDSLSSTQIVFPDLLKFKADVQLLKNMARIGSTFLNEEQLIAVRHIVVQRNGYNPPLIMYGPFGTGKTQTLASATKALLFAQKDQVRILICTQSNSAADLYITKHLHAFCKKNSGFKILRLNAEIRKINTVPPEVLEFCLCMNNMFATPSKEQMMHYQLVLTTVENALILSNLKMHGVFTHIFIDEAGQILECETLIPLSLATSKTCMVLTGDHHQIGPTVYSQEAQSQNFGVSMLDRLFNFYKDIEYCGDKQLSEKCQQSPLTILLKKNYRTRPEILKFISSIFYNGPDNLMACGNIPHSIGTPPLAFFVVQGKESQGHDSTSYLNDAEAHEVVVQVTELLDNWPMEWGPMNPKEVAVIATYSDQIKHIRTLFRKDKSRPHLRNVDVGPIHSFQGKEVTALFITTVRTCNLLKEQHIVCSLEAGEGIGDMGFLSSPKKLNTALTRTQSFVAVIGDPVALCLIGKCAEIWKSYLKYCSNIGSIIPKTYAYDVIAMQAIELQQGPEGRMLDMISKQQQQEASKNIVQKRKTTENPNAAVALNSYDHTGCQEKDAKLESCTKGEESVTLKCEKPTQQESSSIKPKKIKKRLLFNELNLNMATNSEEILSQLAQECLEKCLTNEAIESMVIKIKEISLTLDEEGFVVLTYNHICNKAHSSVENAKKKEGFAEFTLSEDSDKNTKRDILQSLLEAHPTKFFKCTLTVKSQSCAFATLLGPPTVHNFQMHGKDIQIVGYLNRNHALDGDTVVVEILGHNDNGSVQGQVKGIFERVERPDKKLYLCQAGSDDTGVVKPLDKGMPAIYLLNSAPHIPMVRKGHIPVYKFLKEGSIKFSHYEILSSDSHDCRLFVVRYLCWPQSCSLPCGIIVGIIRNDCGLLKGTKVIEVEHNIQHFMSMQAGKEVESFFPEDMSEFVIPSLNRWNLTQNFCFTITDKDRKDIELAISVSQAEDIHEVGLHITDIAAFIDKGSVLDQECECRGASMFPLGKEPQHMLPSHAATGICSLQTGFDRLALSVIIKVDGEGKLCDDPEVFRSVINIKRNLSQNEVEDILLSEESHADYFKSCIIILKQLTSIWRKQRLGNSDVCLDLEPENKLYQHCYTMMNELELQFNGIVANLLLSRFPSTTPLLTQPQPDKEALEKWRSTNARFAINSLCMTKAFLDCEMCHCPKTCTCVLNYMRQHMLQTLKELTVFKKSWLLIAEATKEETQDLDFAQDLIVNPQHLPQVWLSHHKLAQIQKTQTYSCSEDLPGPYDRLHYGYSLPLCTTVTEPITNFISLVVQRLLVAYIDETLSPYTPEEMSNLCRAATRVQQKVSSFHRDMFLLHFCCAIKVKPIAINAVIEAVNNQTLQLNIGPGLNGVPSQYVDLDLLSPEKFAMDCFGLLQLSWRERIYEAADKCRTPQTQAQNFSEIKLNSDHLVFNIPSIPWQRLLQSVRGNDINDLFACVEEISLFVEDEISVKSKNQVEVVSDQELHFVPFCITLQEGQSLSVQVSSRLCQGRLSPSIQLLHLTPRLAFCLEHKKYPEECFTTCNDDESLAQVAYSDEVQYVRKWLLPALSLETAFQAAQKGDCVTIHSVCIAWRKEEPTVLTGLFTLTKEFCKRSSFYPDSGKTFASSLLGGNFCYCEDDNFCLDYLCVRYSDLDRAEESGLDKSVAAVLNNSQPITWVCHCLVKDVTESAEDYQVKVAVVQSNMEIPKEFLEMEKISSFCTVEWICKTKEHRIIDIATRGLSNASDFAKDIITGRKPVNSVDPLPLKQRHQVLHLQQEMIVSECLKQPFATVIGGPGTGKSTIVACLAHLLVMLNTEANTLRKGSLPYQLMICGPTEESLDVLTGYLQRLQSITGQIVRVYSEKVENYDFPGLAPNSQDKYQPRFSVMKKMALHHLVRDERTSHGKRLREHERLMSSESHSEFQFLLERAQKHYLQRAKVILCTCITSSRPMLQLATNVRQIIMDDANLIPEMEAIIPLALHKNTNQLLMFGDPKMPSREMASCRASKLGLSRSLLQRYAVGAKKLNIQFRMSNPLISFSSNYFYDGKLETDIKAAPAQTIPMQGESYVLCHIQGEESRIVAPTCGDHCVPISPYENIINKMEIQVV</sequence>
<dbReference type="InterPro" id="IPR056787">
    <property type="entry name" value="OB_HELZ2"/>
</dbReference>
<organism evidence="4 5">
    <name type="scientific">Plakobranchus ocellatus</name>
    <dbReference type="NCBI Taxonomy" id="259542"/>
    <lineage>
        <taxon>Eukaryota</taxon>
        <taxon>Metazoa</taxon>
        <taxon>Spiralia</taxon>
        <taxon>Lophotrochozoa</taxon>
        <taxon>Mollusca</taxon>
        <taxon>Gastropoda</taxon>
        <taxon>Heterobranchia</taxon>
        <taxon>Euthyneura</taxon>
        <taxon>Panpulmonata</taxon>
        <taxon>Sacoglossa</taxon>
        <taxon>Placobranchoidea</taxon>
        <taxon>Plakobranchidae</taxon>
        <taxon>Plakobranchus</taxon>
    </lineage>
</organism>
<dbReference type="Pfam" id="PF25049">
    <property type="entry name" value="OB_HELZ2"/>
    <property type="match status" value="1"/>
</dbReference>
<proteinExistence type="predicted"/>
<dbReference type="PANTHER" id="PTHR10887">
    <property type="entry name" value="DNA2/NAM7 HELICASE FAMILY"/>
    <property type="match status" value="1"/>
</dbReference>
<dbReference type="InterPro" id="IPR003593">
    <property type="entry name" value="AAA+_ATPase"/>
</dbReference>
<dbReference type="SMART" id="SM00955">
    <property type="entry name" value="RNB"/>
    <property type="match status" value="1"/>
</dbReference>
<dbReference type="PROSITE" id="PS50103">
    <property type="entry name" value="ZF_C3H1"/>
    <property type="match status" value="1"/>
</dbReference>
<dbReference type="InterPro" id="IPR012340">
    <property type="entry name" value="NA-bd_OB-fold"/>
</dbReference>
<evidence type="ECO:0000256" key="1">
    <source>
        <dbReference type="PROSITE-ProRule" id="PRU00723"/>
    </source>
</evidence>
<dbReference type="GO" id="GO:0003723">
    <property type="term" value="F:RNA binding"/>
    <property type="evidence" value="ECO:0007669"/>
    <property type="project" value="InterPro"/>
</dbReference>
<dbReference type="SUPFAM" id="SSF57667">
    <property type="entry name" value="beta-beta-alpha zinc fingers"/>
    <property type="match status" value="1"/>
</dbReference>
<feature type="region of interest" description="Disordered" evidence="2">
    <location>
        <begin position="1"/>
        <end position="20"/>
    </location>
</feature>
<keyword evidence="4" id="KW-0067">ATP-binding</keyword>
<keyword evidence="1" id="KW-0479">Metal-binding</keyword>
<feature type="non-terminal residue" evidence="4">
    <location>
        <position position="3258"/>
    </location>
</feature>
<dbReference type="CDD" id="cd18808">
    <property type="entry name" value="SF1_C_Upf1"/>
    <property type="match status" value="1"/>
</dbReference>